<keyword evidence="1" id="KW-1133">Transmembrane helix</keyword>
<protein>
    <submittedName>
        <fullName evidence="2">Uncharacterized protein</fullName>
    </submittedName>
</protein>
<dbReference type="Proteomes" id="UP000034192">
    <property type="component" value="Unassembled WGS sequence"/>
</dbReference>
<evidence type="ECO:0000256" key="1">
    <source>
        <dbReference type="SAM" id="Phobius"/>
    </source>
</evidence>
<accession>A0A0G1GDH6</accession>
<dbReference type="AlphaFoldDB" id="A0A0G1GDH6"/>
<dbReference type="EMBL" id="LCHL01000021">
    <property type="protein sequence ID" value="KKT32575.1"/>
    <property type="molecule type" value="Genomic_DNA"/>
</dbReference>
<keyword evidence="1" id="KW-0812">Transmembrane</keyword>
<evidence type="ECO:0000313" key="3">
    <source>
        <dbReference type="Proteomes" id="UP000034192"/>
    </source>
</evidence>
<comment type="caution">
    <text evidence="2">The sequence shown here is derived from an EMBL/GenBank/DDBJ whole genome shotgun (WGS) entry which is preliminary data.</text>
</comment>
<sequence>MNVLGSFNTQLWELARYPALFALALYIIFALVVVRQIQLMTETLEVGFEMPIKLLGFFHLLFAVGIFVLALIVL</sequence>
<dbReference type="InterPro" id="IPR043716">
    <property type="entry name" value="DUF5657"/>
</dbReference>
<feature type="transmembrane region" description="Helical" evidence="1">
    <location>
        <begin position="15"/>
        <end position="34"/>
    </location>
</feature>
<proteinExistence type="predicted"/>
<reference evidence="2 3" key="1">
    <citation type="journal article" date="2015" name="Nature">
        <title>rRNA introns, odd ribosomes, and small enigmatic genomes across a large radiation of phyla.</title>
        <authorList>
            <person name="Brown C.T."/>
            <person name="Hug L.A."/>
            <person name="Thomas B.C."/>
            <person name="Sharon I."/>
            <person name="Castelle C.J."/>
            <person name="Singh A."/>
            <person name="Wilkins M.J."/>
            <person name="Williams K.H."/>
            <person name="Banfield J.F."/>
        </authorList>
    </citation>
    <scope>NUCLEOTIDE SEQUENCE [LARGE SCALE GENOMIC DNA]</scope>
</reference>
<feature type="transmembrane region" description="Helical" evidence="1">
    <location>
        <begin position="54"/>
        <end position="73"/>
    </location>
</feature>
<name>A0A0G1GDH6_9BACT</name>
<gene>
    <name evidence="2" type="ORF">UW21_C0021G0005</name>
</gene>
<organism evidence="2 3">
    <name type="scientific">Candidatus Woesebacteria bacterium GW2011_GWB1_44_11b</name>
    <dbReference type="NCBI Taxonomy" id="1618580"/>
    <lineage>
        <taxon>Bacteria</taxon>
        <taxon>Candidatus Woeseibacteriota</taxon>
    </lineage>
</organism>
<evidence type="ECO:0000313" key="2">
    <source>
        <dbReference type="EMBL" id="KKT32575.1"/>
    </source>
</evidence>
<keyword evidence="1" id="KW-0472">Membrane</keyword>
<dbReference type="Pfam" id="PF18901">
    <property type="entry name" value="DUF5657"/>
    <property type="match status" value="1"/>
</dbReference>